<reference evidence="2 3" key="1">
    <citation type="journal article" date="2016" name="Nat. Commun.">
        <title>Thousands of microbial genomes shed light on interconnected biogeochemical processes in an aquifer system.</title>
        <authorList>
            <person name="Anantharaman K."/>
            <person name="Brown C.T."/>
            <person name="Hug L.A."/>
            <person name="Sharon I."/>
            <person name="Castelle C.J."/>
            <person name="Probst A.J."/>
            <person name="Thomas B.C."/>
            <person name="Singh A."/>
            <person name="Wilkins M.J."/>
            <person name="Karaoz U."/>
            <person name="Brodie E.L."/>
            <person name="Williams K.H."/>
            <person name="Hubbard S.S."/>
            <person name="Banfield J.F."/>
        </authorList>
    </citation>
    <scope>NUCLEOTIDE SEQUENCE [LARGE SCALE GENOMIC DNA]</scope>
</reference>
<proteinExistence type="predicted"/>
<comment type="caution">
    <text evidence="2">The sequence shown here is derived from an EMBL/GenBank/DDBJ whole genome shotgun (WGS) entry which is preliminary data.</text>
</comment>
<dbReference type="AlphaFoldDB" id="A0A1F6GE05"/>
<evidence type="ECO:0000259" key="1">
    <source>
        <dbReference type="Pfam" id="PF13751"/>
    </source>
</evidence>
<feature type="domain" description="Transposase DDE" evidence="1">
    <location>
        <begin position="25"/>
        <end position="67"/>
    </location>
</feature>
<gene>
    <name evidence="2" type="ORF">A2527_12600</name>
</gene>
<dbReference type="InterPro" id="IPR025668">
    <property type="entry name" value="Tnp_DDE_dom"/>
</dbReference>
<sequence>MKRAVRGKPLDGVDQARNRLISSFRYKTERGFGTLKQNYGLSWARYLGARKLNYEWAFIGFGFNVKKAVNLCF</sequence>
<accession>A0A1F6GE05</accession>
<dbReference type="Proteomes" id="UP000178449">
    <property type="component" value="Unassembled WGS sequence"/>
</dbReference>
<dbReference type="EMBL" id="MFNE01000015">
    <property type="protein sequence ID" value="OGG96339.1"/>
    <property type="molecule type" value="Genomic_DNA"/>
</dbReference>
<name>A0A1F6GE05_9PROT</name>
<protein>
    <recommendedName>
        <fullName evidence="1">Transposase DDE domain-containing protein</fullName>
    </recommendedName>
</protein>
<organism evidence="2 3">
    <name type="scientific">Candidatus Lambdaproteobacteria bacterium RIFOXYD2_FULL_50_16</name>
    <dbReference type="NCBI Taxonomy" id="1817772"/>
    <lineage>
        <taxon>Bacteria</taxon>
        <taxon>Pseudomonadati</taxon>
        <taxon>Pseudomonadota</taxon>
        <taxon>Candidatus Lambdaproteobacteria</taxon>
    </lineage>
</organism>
<evidence type="ECO:0000313" key="3">
    <source>
        <dbReference type="Proteomes" id="UP000178449"/>
    </source>
</evidence>
<dbReference type="Pfam" id="PF13751">
    <property type="entry name" value="DDE_Tnp_1_6"/>
    <property type="match status" value="1"/>
</dbReference>
<evidence type="ECO:0000313" key="2">
    <source>
        <dbReference type="EMBL" id="OGG96339.1"/>
    </source>
</evidence>